<organism evidence="1 2">
    <name type="scientific">Clostridium moniliforme</name>
    <dbReference type="NCBI Taxonomy" id="39489"/>
    <lineage>
        <taxon>Bacteria</taxon>
        <taxon>Bacillati</taxon>
        <taxon>Bacillota</taxon>
        <taxon>Clostridia</taxon>
        <taxon>Eubacteriales</taxon>
        <taxon>Clostridiaceae</taxon>
        <taxon>Clostridium</taxon>
    </lineage>
</organism>
<dbReference type="EMBL" id="JAGGJZ010000002">
    <property type="protein sequence ID" value="MBP1889229.1"/>
    <property type="molecule type" value="Genomic_DNA"/>
</dbReference>
<comment type="caution">
    <text evidence="1">The sequence shown here is derived from an EMBL/GenBank/DDBJ whole genome shotgun (WGS) entry which is preliminary data.</text>
</comment>
<reference evidence="1 2" key="1">
    <citation type="submission" date="2021-03" db="EMBL/GenBank/DDBJ databases">
        <title>Genomic Encyclopedia of Type Strains, Phase IV (KMG-IV): sequencing the most valuable type-strain genomes for metagenomic binning, comparative biology and taxonomic classification.</title>
        <authorList>
            <person name="Goeker M."/>
        </authorList>
    </citation>
    <scope>NUCLEOTIDE SEQUENCE [LARGE SCALE GENOMIC DNA]</scope>
    <source>
        <strain evidence="1 2">DSM 3984</strain>
    </source>
</reference>
<sequence length="38" mass="4711">MVKWLKDMCNRGVFFREKSNSVFRDEKLIKMWIISEMN</sequence>
<name>A0ABS4EZ11_9CLOT</name>
<proteinExistence type="predicted"/>
<gene>
    <name evidence="1" type="ORF">J2Z53_000810</name>
</gene>
<keyword evidence="2" id="KW-1185">Reference proteome</keyword>
<evidence type="ECO:0000313" key="1">
    <source>
        <dbReference type="EMBL" id="MBP1889229.1"/>
    </source>
</evidence>
<protein>
    <submittedName>
        <fullName evidence="1">Uncharacterized protein</fullName>
    </submittedName>
</protein>
<accession>A0ABS4EZ11</accession>
<evidence type="ECO:0000313" key="2">
    <source>
        <dbReference type="Proteomes" id="UP000783390"/>
    </source>
</evidence>
<dbReference type="Proteomes" id="UP000783390">
    <property type="component" value="Unassembled WGS sequence"/>
</dbReference>